<comment type="caution">
    <text evidence="13">The sequence shown here is derived from an EMBL/GenBank/DDBJ whole genome shotgun (WGS) entry which is preliminary data.</text>
</comment>
<evidence type="ECO:0000256" key="11">
    <source>
        <dbReference type="RuleBase" id="RU369061"/>
    </source>
</evidence>
<reference evidence="13" key="1">
    <citation type="submission" date="2023-02" db="EMBL/GenBank/DDBJ databases">
        <title>Actinomadura rubrobrunea NBRC 14622.</title>
        <authorList>
            <person name="Ichikawa N."/>
            <person name="Sato H."/>
            <person name="Tonouchi N."/>
        </authorList>
    </citation>
    <scope>NUCLEOTIDE SEQUENCE</scope>
    <source>
        <strain evidence="13">NBRC 14622</strain>
    </source>
</reference>
<comment type="catalytic activity">
    <reaction evidence="9 11">
        <text>beta-D-fructose 1-phosphate + ATP = beta-D-fructose 1,6-bisphosphate + ADP + H(+)</text>
        <dbReference type="Rhea" id="RHEA:14213"/>
        <dbReference type="ChEBI" id="CHEBI:15378"/>
        <dbReference type="ChEBI" id="CHEBI:30616"/>
        <dbReference type="ChEBI" id="CHEBI:32966"/>
        <dbReference type="ChEBI" id="CHEBI:138881"/>
        <dbReference type="ChEBI" id="CHEBI:456216"/>
        <dbReference type="EC" id="2.7.1.56"/>
    </reaction>
</comment>
<dbReference type="CDD" id="cd01164">
    <property type="entry name" value="FruK_PfkB_like"/>
    <property type="match status" value="1"/>
</dbReference>
<dbReference type="EMBL" id="BSRZ01000003">
    <property type="protein sequence ID" value="GLW63704.1"/>
    <property type="molecule type" value="Genomic_DNA"/>
</dbReference>
<evidence type="ECO:0000256" key="3">
    <source>
        <dbReference type="ARBA" id="ARBA00013596"/>
    </source>
</evidence>
<sequence>MIVTVTANPSVDRTVEVDALARGTVIRARAAHVDPGGKGVNVSRALAALGHKTRAVLPSGGAEGRQLADLLAADGIELVLVPIRGAVRANVSVVEPDGTVTKLNEPGPYLVPDESAAVAEAVRTAAAQADWVVLAGSLPPGVPEDFYARLAETLRRGGTRVAIDSSGPAFASALTARPHLVKPNREELAEAAGMPVATLGDAVAAAGVLRARGADAVLASLGADGALLVDDGGAVHGEAPVPVPRSTVGAGDALLAGFLAAGGCGARALAEGLAWAAAATGLPGSRMPAPADLDRTAVRLHDTVETGRALRERDPA</sequence>
<feature type="domain" description="Carbohydrate kinase PfkB" evidence="12">
    <location>
        <begin position="8"/>
        <end position="290"/>
    </location>
</feature>
<dbReference type="PROSITE" id="PS00583">
    <property type="entry name" value="PFKB_KINASES_1"/>
    <property type="match status" value="1"/>
</dbReference>
<dbReference type="GO" id="GO:0008662">
    <property type="term" value="F:1-phosphofructokinase activity"/>
    <property type="evidence" value="ECO:0007669"/>
    <property type="project" value="UniProtKB-UniRule"/>
</dbReference>
<evidence type="ECO:0000259" key="12">
    <source>
        <dbReference type="Pfam" id="PF00294"/>
    </source>
</evidence>
<evidence type="ECO:0000256" key="10">
    <source>
        <dbReference type="PIRNR" id="PIRNR000535"/>
    </source>
</evidence>
<dbReference type="Gene3D" id="3.40.1190.20">
    <property type="match status" value="1"/>
</dbReference>
<comment type="function">
    <text evidence="11">Catalyzes the ATP-dependent phosphorylation of fructose-l-phosphate to fructose-l,6-bisphosphate.</text>
</comment>
<dbReference type="PANTHER" id="PTHR46566">
    <property type="entry name" value="1-PHOSPHOFRUCTOKINASE-RELATED"/>
    <property type="match status" value="1"/>
</dbReference>
<dbReference type="EC" id="2.7.1.56" evidence="2 11"/>
<dbReference type="PIRSF" id="PIRSF000535">
    <property type="entry name" value="1PFK/6PFK/LacC"/>
    <property type="match status" value="1"/>
</dbReference>
<dbReference type="GO" id="GO:0005829">
    <property type="term" value="C:cytosol"/>
    <property type="evidence" value="ECO:0007669"/>
    <property type="project" value="TreeGrafter"/>
</dbReference>
<dbReference type="Pfam" id="PF00294">
    <property type="entry name" value="PfkB"/>
    <property type="match status" value="1"/>
</dbReference>
<name>A0A9W6PSF3_9ACTN</name>
<dbReference type="InterPro" id="IPR002173">
    <property type="entry name" value="Carboh/pur_kinase_PfkB_CS"/>
</dbReference>
<gene>
    <name evidence="13" type="ORF">Arub01_19480</name>
</gene>
<evidence type="ECO:0000313" key="13">
    <source>
        <dbReference type="EMBL" id="GLW63704.1"/>
    </source>
</evidence>
<keyword evidence="5 11" id="KW-0547">Nucleotide-binding</keyword>
<keyword evidence="7 11" id="KW-0067">ATP-binding</keyword>
<keyword evidence="4 10" id="KW-0808">Transferase</keyword>
<evidence type="ECO:0000256" key="4">
    <source>
        <dbReference type="ARBA" id="ARBA00022679"/>
    </source>
</evidence>
<dbReference type="GO" id="GO:0005524">
    <property type="term" value="F:ATP binding"/>
    <property type="evidence" value="ECO:0007669"/>
    <property type="project" value="UniProtKB-UniRule"/>
</dbReference>
<evidence type="ECO:0000313" key="14">
    <source>
        <dbReference type="Proteomes" id="UP001165124"/>
    </source>
</evidence>
<dbReference type="InterPro" id="IPR011611">
    <property type="entry name" value="PfkB_dom"/>
</dbReference>
<evidence type="ECO:0000256" key="8">
    <source>
        <dbReference type="ARBA" id="ARBA00032802"/>
    </source>
</evidence>
<dbReference type="InterPro" id="IPR029056">
    <property type="entry name" value="Ribokinase-like"/>
</dbReference>
<evidence type="ECO:0000256" key="7">
    <source>
        <dbReference type="ARBA" id="ARBA00022840"/>
    </source>
</evidence>
<keyword evidence="6 11" id="KW-0418">Kinase</keyword>
<evidence type="ECO:0000256" key="9">
    <source>
        <dbReference type="ARBA" id="ARBA00047745"/>
    </source>
</evidence>
<dbReference type="GO" id="GO:0016052">
    <property type="term" value="P:carbohydrate catabolic process"/>
    <property type="evidence" value="ECO:0007669"/>
    <property type="project" value="UniProtKB-ARBA"/>
</dbReference>
<proteinExistence type="inferred from homology"/>
<evidence type="ECO:0000256" key="2">
    <source>
        <dbReference type="ARBA" id="ARBA00012131"/>
    </source>
</evidence>
<dbReference type="InterPro" id="IPR022463">
    <property type="entry name" value="1-PFruKinase"/>
</dbReference>
<dbReference type="InterPro" id="IPR017583">
    <property type="entry name" value="Tagatose/fructose_Pkinase"/>
</dbReference>
<dbReference type="GO" id="GO:0044281">
    <property type="term" value="P:small molecule metabolic process"/>
    <property type="evidence" value="ECO:0007669"/>
    <property type="project" value="UniProtKB-ARBA"/>
</dbReference>
<protein>
    <recommendedName>
        <fullName evidence="3 11">1-phosphofructokinase</fullName>
        <shortName evidence="11">Fru1PK</shortName>
        <ecNumber evidence="2 11">2.7.1.56</ecNumber>
    </recommendedName>
    <alternativeName>
        <fullName evidence="8 11">Fructose 1-phosphate kinase</fullName>
    </alternativeName>
</protein>
<dbReference type="AlphaFoldDB" id="A0A9W6PSF3"/>
<dbReference type="FunFam" id="3.40.1190.20:FF:000001">
    <property type="entry name" value="Phosphofructokinase"/>
    <property type="match status" value="1"/>
</dbReference>
<dbReference type="PANTHER" id="PTHR46566:SF5">
    <property type="entry name" value="1-PHOSPHOFRUCTOKINASE"/>
    <property type="match status" value="1"/>
</dbReference>
<accession>A0A9W6PSF3</accession>
<keyword evidence="14" id="KW-1185">Reference proteome</keyword>
<dbReference type="PROSITE" id="PS00584">
    <property type="entry name" value="PFKB_KINASES_2"/>
    <property type="match status" value="1"/>
</dbReference>
<comment type="similarity">
    <text evidence="1 11">Belongs to the carbohydrate kinase PfkB family.</text>
</comment>
<evidence type="ECO:0000256" key="1">
    <source>
        <dbReference type="ARBA" id="ARBA00010688"/>
    </source>
</evidence>
<dbReference type="NCBIfam" id="TIGR03168">
    <property type="entry name" value="1-PFK"/>
    <property type="match status" value="1"/>
</dbReference>
<evidence type="ECO:0000256" key="6">
    <source>
        <dbReference type="ARBA" id="ARBA00022777"/>
    </source>
</evidence>
<dbReference type="NCBIfam" id="TIGR03828">
    <property type="entry name" value="pfkB"/>
    <property type="match status" value="1"/>
</dbReference>
<dbReference type="SUPFAM" id="SSF53613">
    <property type="entry name" value="Ribokinase-like"/>
    <property type="match status" value="1"/>
</dbReference>
<organism evidence="13 14">
    <name type="scientific">Actinomadura rubrobrunea</name>
    <dbReference type="NCBI Taxonomy" id="115335"/>
    <lineage>
        <taxon>Bacteria</taxon>
        <taxon>Bacillati</taxon>
        <taxon>Actinomycetota</taxon>
        <taxon>Actinomycetes</taxon>
        <taxon>Streptosporangiales</taxon>
        <taxon>Thermomonosporaceae</taxon>
        <taxon>Actinomadura</taxon>
    </lineage>
</organism>
<evidence type="ECO:0000256" key="5">
    <source>
        <dbReference type="ARBA" id="ARBA00022741"/>
    </source>
</evidence>
<dbReference type="Proteomes" id="UP001165124">
    <property type="component" value="Unassembled WGS sequence"/>
</dbReference>